<dbReference type="PANTHER" id="PTHR32552:SF81">
    <property type="entry name" value="TONB-DEPENDENT OUTER MEMBRANE RECEPTOR"/>
    <property type="match status" value="1"/>
</dbReference>
<keyword evidence="6" id="KW-0408">Iron</keyword>
<dbReference type="OrthoDB" id="9760333at2"/>
<evidence type="ECO:0000256" key="1">
    <source>
        <dbReference type="ARBA" id="ARBA00004571"/>
    </source>
</evidence>
<organism evidence="16 17">
    <name type="scientific">Rhizorhabdus dicambivorans</name>
    <dbReference type="NCBI Taxonomy" id="1850238"/>
    <lineage>
        <taxon>Bacteria</taxon>
        <taxon>Pseudomonadati</taxon>
        <taxon>Pseudomonadota</taxon>
        <taxon>Alphaproteobacteria</taxon>
        <taxon>Sphingomonadales</taxon>
        <taxon>Sphingomonadaceae</taxon>
        <taxon>Rhizorhabdus</taxon>
    </lineage>
</organism>
<keyword evidence="2 11" id="KW-0813">Transport</keyword>
<dbReference type="AlphaFoldDB" id="A0A2A4FW86"/>
<keyword evidence="3 11" id="KW-1134">Transmembrane beta strand</keyword>
<keyword evidence="7" id="KW-0406">Ion transport</keyword>
<dbReference type="InterPro" id="IPR012910">
    <property type="entry name" value="Plug_dom"/>
</dbReference>
<evidence type="ECO:0000256" key="11">
    <source>
        <dbReference type="PROSITE-ProRule" id="PRU01360"/>
    </source>
</evidence>
<keyword evidence="9 11" id="KW-0472">Membrane</keyword>
<evidence type="ECO:0000313" key="17">
    <source>
        <dbReference type="Proteomes" id="UP000218934"/>
    </source>
</evidence>
<dbReference type="Pfam" id="PF07715">
    <property type="entry name" value="Plug"/>
    <property type="match status" value="1"/>
</dbReference>
<proteinExistence type="inferred from homology"/>
<keyword evidence="17" id="KW-1185">Reference proteome</keyword>
<keyword evidence="13" id="KW-0732">Signal</keyword>
<dbReference type="SUPFAM" id="SSF56935">
    <property type="entry name" value="Porins"/>
    <property type="match status" value="1"/>
</dbReference>
<keyword evidence="5 11" id="KW-0812">Transmembrane</keyword>
<keyword evidence="4" id="KW-0410">Iron transport</keyword>
<dbReference type="InterPro" id="IPR036942">
    <property type="entry name" value="Beta-barrel_TonB_sf"/>
</dbReference>
<dbReference type="InterPro" id="IPR000531">
    <property type="entry name" value="Beta-barrel_TonB"/>
</dbReference>
<keyword evidence="16" id="KW-0675">Receptor</keyword>
<protein>
    <submittedName>
        <fullName evidence="16">TonB-dependent receptor</fullName>
    </submittedName>
</protein>
<dbReference type="InterPro" id="IPR039426">
    <property type="entry name" value="TonB-dep_rcpt-like"/>
</dbReference>
<name>A0A2A4FW86_9SPHN</name>
<evidence type="ECO:0000256" key="7">
    <source>
        <dbReference type="ARBA" id="ARBA00023065"/>
    </source>
</evidence>
<accession>A0A2A4FW86</accession>
<feature type="domain" description="TonB-dependent receptor-like beta-barrel" evidence="14">
    <location>
        <begin position="252"/>
        <end position="693"/>
    </location>
</feature>
<dbReference type="RefSeq" id="WP_066959706.1">
    <property type="nucleotide sequence ID" value="NZ_CP023449.1"/>
</dbReference>
<reference evidence="16 17" key="1">
    <citation type="submission" date="2017-09" db="EMBL/GenBank/DDBJ databases">
        <title>The Catabolism of 3,6-Dichlorosalicylic acid is Initiated by the Cytochrome P450 Monooxygenase DsmABC in Rhizorhabdus dicambivorans Ndbn-20.</title>
        <authorList>
            <person name="Na L."/>
        </authorList>
    </citation>
    <scope>NUCLEOTIDE SEQUENCE [LARGE SCALE GENOMIC DNA]</scope>
    <source>
        <strain evidence="16 17">Ndbn-20m</strain>
    </source>
</reference>
<comment type="subcellular location">
    <subcellularLocation>
        <location evidence="1 11">Cell outer membrane</location>
        <topology evidence="1 11">Multi-pass membrane protein</topology>
    </subcellularLocation>
</comment>
<gene>
    <name evidence="16" type="ORF">COO09_07630</name>
</gene>
<dbReference type="KEGG" id="rdi:CMV14_03495"/>
<dbReference type="EMBL" id="NWUF01000006">
    <property type="protein sequence ID" value="PCE42704.1"/>
    <property type="molecule type" value="Genomic_DNA"/>
</dbReference>
<comment type="similarity">
    <text evidence="11 12">Belongs to the TonB-dependent receptor family.</text>
</comment>
<evidence type="ECO:0000256" key="12">
    <source>
        <dbReference type="RuleBase" id="RU003357"/>
    </source>
</evidence>
<evidence type="ECO:0000256" key="13">
    <source>
        <dbReference type="SAM" id="SignalP"/>
    </source>
</evidence>
<comment type="caution">
    <text evidence="16">The sequence shown here is derived from an EMBL/GenBank/DDBJ whole genome shotgun (WGS) entry which is preliminary data.</text>
</comment>
<dbReference type="GO" id="GO:0006826">
    <property type="term" value="P:iron ion transport"/>
    <property type="evidence" value="ECO:0007669"/>
    <property type="project" value="UniProtKB-KW"/>
</dbReference>
<dbReference type="Proteomes" id="UP000218934">
    <property type="component" value="Unassembled WGS sequence"/>
</dbReference>
<keyword evidence="8 12" id="KW-0798">TonB box</keyword>
<dbReference type="PANTHER" id="PTHR32552">
    <property type="entry name" value="FERRICHROME IRON RECEPTOR-RELATED"/>
    <property type="match status" value="1"/>
</dbReference>
<keyword evidence="10 11" id="KW-0998">Cell outer membrane</keyword>
<dbReference type="Pfam" id="PF00593">
    <property type="entry name" value="TonB_dep_Rec_b-barrel"/>
    <property type="match status" value="1"/>
</dbReference>
<dbReference type="GO" id="GO:0009279">
    <property type="term" value="C:cell outer membrane"/>
    <property type="evidence" value="ECO:0007669"/>
    <property type="project" value="UniProtKB-SubCell"/>
</dbReference>
<feature type="domain" description="TonB-dependent receptor plug" evidence="15">
    <location>
        <begin position="54"/>
        <end position="162"/>
    </location>
</feature>
<evidence type="ECO:0000256" key="8">
    <source>
        <dbReference type="ARBA" id="ARBA00023077"/>
    </source>
</evidence>
<dbReference type="Gene3D" id="2.40.170.20">
    <property type="entry name" value="TonB-dependent receptor, beta-barrel domain"/>
    <property type="match status" value="1"/>
</dbReference>
<evidence type="ECO:0000259" key="14">
    <source>
        <dbReference type="Pfam" id="PF00593"/>
    </source>
</evidence>
<dbReference type="CDD" id="cd01347">
    <property type="entry name" value="ligand_gated_channel"/>
    <property type="match status" value="1"/>
</dbReference>
<evidence type="ECO:0000256" key="9">
    <source>
        <dbReference type="ARBA" id="ARBA00023136"/>
    </source>
</evidence>
<feature type="chain" id="PRO_5012856378" evidence="13">
    <location>
        <begin position="29"/>
        <end position="730"/>
    </location>
</feature>
<sequence length="730" mass="78947">MNSGEKRRAWLRRGLVLPALLSSGAVLAQPAGDVTDGGGLQDIVVTAQRRGESLQKVPITITAVQSAELDRSQIRDLKGLERIVAGVKIPATNPAGAGKPYIRGLGFGSVFPGIESPVAVFVDDVYMFDVSLATPNLNSVERIEVLKGPQGTLYGRNTLGGVFSVKTRDPGREPGMAVDVGYANYDLFSAKVYATAPLGGTLAANVAASYEKQRDGWGRNFALGTDHQSYESGNVRAKLAADLDATTILVSGWYGEANGTQYAFGTYPDRRRDPTITLFPAGFGYYDSIANDQDSTRKAYGGSLRIEHDFGGISLVNVAAITHSNATLHADTDQTAAFIANVRQHWTTTTRTNELRLQNEGSGGIQWTAGLFLLDSDAHIQVNLIRAPTDPANLTTFSNGYLSTKSAAPFGQVTVPLAEGTRVTGGLRYNYDKRRLRTNAVNGLGTMLAQPAPVRASFKKLSWRLALEQDIGPDSLGYASYSRGYKAGTFNPGAPAGSVPPVSPETLDAFEVGLKNQFADRRIQLNLSAFYYDYKNQTVRGIVPGTARADFFNGKGSRLYGVDIDARARATDRLTLTIATAYLHSKFRSFPATVSYVDIPGRLSNRLVQPFDATGNVLPQAPRFTGSASMTYRVIDNDGFGKLELYAAANHSSTTYFEADNRLRQRPYELVDMSLTWTSTDRRWQASLWGNNLTDKRYLVEAAGSAAADIAVAGAPRTYGVTLRARFGQP</sequence>
<feature type="signal peptide" evidence="13">
    <location>
        <begin position="1"/>
        <end position="28"/>
    </location>
</feature>
<evidence type="ECO:0000313" key="16">
    <source>
        <dbReference type="EMBL" id="PCE42704.1"/>
    </source>
</evidence>
<evidence type="ECO:0000256" key="10">
    <source>
        <dbReference type="ARBA" id="ARBA00023237"/>
    </source>
</evidence>
<evidence type="ECO:0000256" key="5">
    <source>
        <dbReference type="ARBA" id="ARBA00022692"/>
    </source>
</evidence>
<dbReference type="PROSITE" id="PS52016">
    <property type="entry name" value="TONB_DEPENDENT_REC_3"/>
    <property type="match status" value="1"/>
</dbReference>
<evidence type="ECO:0000259" key="15">
    <source>
        <dbReference type="Pfam" id="PF07715"/>
    </source>
</evidence>
<evidence type="ECO:0000256" key="4">
    <source>
        <dbReference type="ARBA" id="ARBA00022496"/>
    </source>
</evidence>
<evidence type="ECO:0000256" key="3">
    <source>
        <dbReference type="ARBA" id="ARBA00022452"/>
    </source>
</evidence>
<evidence type="ECO:0000256" key="6">
    <source>
        <dbReference type="ARBA" id="ARBA00023004"/>
    </source>
</evidence>
<evidence type="ECO:0000256" key="2">
    <source>
        <dbReference type="ARBA" id="ARBA00022448"/>
    </source>
</evidence>